<dbReference type="KEGG" id="asl:Aeqsu_1592"/>
<reference evidence="1 2" key="1">
    <citation type="submission" date="2012-06" db="EMBL/GenBank/DDBJ databases">
        <title>The complete genome of Aequorivita sublithincola DSM 14238.</title>
        <authorList>
            <consortium name="US DOE Joint Genome Institute (JGI-PGF)"/>
            <person name="Lucas S."/>
            <person name="Copeland A."/>
            <person name="Lapidus A."/>
            <person name="Goodwin L."/>
            <person name="Pitluck S."/>
            <person name="Peters L."/>
            <person name="Munk A.C.C."/>
            <person name="Kyrpides N."/>
            <person name="Mavromatis K."/>
            <person name="Pagani I."/>
            <person name="Ivanova N."/>
            <person name="Ovchinnikova G."/>
            <person name="Zeytun A."/>
            <person name="Detter J.C."/>
            <person name="Han C."/>
            <person name="Land M."/>
            <person name="Hauser L."/>
            <person name="Markowitz V."/>
            <person name="Cheng J.-F."/>
            <person name="Hugenholtz P."/>
            <person name="Woyke T."/>
            <person name="Wu D."/>
            <person name="Tindall B."/>
            <person name="Faehnrich R."/>
            <person name="Brambilla E."/>
            <person name="Klenk H.-P."/>
            <person name="Eisen J.A."/>
        </authorList>
    </citation>
    <scope>NUCLEOTIDE SEQUENCE [LARGE SCALE GENOMIC DNA]</scope>
    <source>
        <strain evidence="2">DSM 14238 / LMG 21431 / ACAM 643 / 9-3</strain>
    </source>
</reference>
<organism evidence="1 2">
    <name type="scientific">Aequorivita sublithincola (strain DSM 14238 / LMG 21431 / ACAM 643 / 9-3)</name>
    <dbReference type="NCBI Taxonomy" id="746697"/>
    <lineage>
        <taxon>Bacteria</taxon>
        <taxon>Pseudomonadati</taxon>
        <taxon>Bacteroidota</taxon>
        <taxon>Flavobacteriia</taxon>
        <taxon>Flavobacteriales</taxon>
        <taxon>Flavobacteriaceae</taxon>
        <taxon>Aequorivita</taxon>
    </lineage>
</organism>
<protein>
    <submittedName>
        <fullName evidence="1">Uncharacterized protein</fullName>
    </submittedName>
</protein>
<name>I3YVQ9_AEQSU</name>
<keyword evidence="2" id="KW-1185">Reference proteome</keyword>
<dbReference type="Proteomes" id="UP000006049">
    <property type="component" value="Chromosome"/>
</dbReference>
<dbReference type="HOGENOM" id="CLU_1451573_0_0_10"/>
<dbReference type="STRING" id="746697.Aeqsu_1592"/>
<dbReference type="OrthoDB" id="942536at2"/>
<evidence type="ECO:0000313" key="2">
    <source>
        <dbReference type="Proteomes" id="UP000006049"/>
    </source>
</evidence>
<proteinExistence type="predicted"/>
<gene>
    <name evidence="1" type="ordered locus">Aeqsu_1592</name>
</gene>
<dbReference type="EMBL" id="CP003280">
    <property type="protein sequence ID" value="AFL81077.1"/>
    <property type="molecule type" value="Genomic_DNA"/>
</dbReference>
<sequence>MKNLSRISTILIFSLIMTISLASYANVIPYSNYNIENKVGESSDISIEFMNNNFETTKLPWWLVIISVEFGMNVPNCSCCYNGICRIGKTSGNVTFDTEAQLAKYLNDTGNTLLAVNDKNEVYIFIGSNDKSKEFKDGFSLDYLPIIDDSVINELKAKGITFNNLKKQQKYTPTIAAAGYKMLRIK</sequence>
<accession>I3YVQ9</accession>
<dbReference type="RefSeq" id="WP_014782332.1">
    <property type="nucleotide sequence ID" value="NC_018013.1"/>
</dbReference>
<dbReference type="AlphaFoldDB" id="I3YVQ9"/>
<evidence type="ECO:0000313" key="1">
    <source>
        <dbReference type="EMBL" id="AFL81077.1"/>
    </source>
</evidence>